<dbReference type="EMBL" id="JAVHXJ020000219">
    <property type="protein sequence ID" value="MGI1900684.1"/>
    <property type="molecule type" value="Genomic_DNA"/>
</dbReference>
<protein>
    <submittedName>
        <fullName evidence="1">Uncharacterized protein</fullName>
    </submittedName>
</protein>
<reference evidence="1" key="1">
    <citation type="submission" date="2024-11" db="EMBL/GenBank/DDBJ databases">
        <title>Identification of new Vibrio campbellii strains harboring the pVA1 plasmid isolated from Penaeus vannamei postlarvae affected by outbreaks of acute hepatopancreatic necrosis disease (AHPND) in Mexico.</title>
        <authorList>
            <person name="Gomez-Gil B."/>
            <person name="Enciso-Ibarra J."/>
        </authorList>
    </citation>
    <scope>NUCLEOTIDE SEQUENCE</scope>
    <source>
        <strain evidence="1">M270204</strain>
    </source>
</reference>
<sequence>MNLFGLDEVEDYYWECQVLLERPISQLVKNEKGEHQLKVAMHFLMNEVQFHALPSGKQKATSLARDFDELVMHCCFAWNDWIATNIKAHLSKSEAIFTVEHLDKVVDTCRYIADQLVAIARLKNLNRGVLLDLRVNQKYALLAKSLLEHYQERVVTHVQEYIDDLQGELELLYGFEGTLKLDTKRYVDLVLMHELSIRSDKLEREHVGVNSSRDVELKSPNAFIYTRLHGGYKAEDIRVSYRWLFINAWLYSWLKDKDISASKAAQYISQEDRFFYLNDDKEKLTDDGVKPSMEQLHARRAKSLNTEFSKWKNYKGPFGYISDTLFNKSSKGYKQEQDLKQ</sequence>
<gene>
    <name evidence="1" type="ORF">REH74_024455</name>
</gene>
<comment type="caution">
    <text evidence="1">The sequence shown here is derived from an EMBL/GenBank/DDBJ whole genome shotgun (WGS) entry which is preliminary data.</text>
</comment>
<evidence type="ECO:0000313" key="2">
    <source>
        <dbReference type="Proteomes" id="UP001354073"/>
    </source>
</evidence>
<name>A0ACC7RFT5_9VIBR</name>
<accession>A0ACC7RFT5</accession>
<dbReference type="Proteomes" id="UP001354073">
    <property type="component" value="Unassembled WGS sequence"/>
</dbReference>
<evidence type="ECO:0000313" key="1">
    <source>
        <dbReference type="EMBL" id="MGI1900684.1"/>
    </source>
</evidence>
<organism evidence="1 2">
    <name type="scientific">Vibrio campbellii</name>
    <dbReference type="NCBI Taxonomy" id="680"/>
    <lineage>
        <taxon>Bacteria</taxon>
        <taxon>Pseudomonadati</taxon>
        <taxon>Pseudomonadota</taxon>
        <taxon>Gammaproteobacteria</taxon>
        <taxon>Vibrionales</taxon>
        <taxon>Vibrionaceae</taxon>
        <taxon>Vibrio</taxon>
    </lineage>
</organism>
<proteinExistence type="predicted"/>